<gene>
    <name evidence="2" type="ordered locus">CVAR_2273</name>
</gene>
<dbReference type="Gene3D" id="3.40.50.300">
    <property type="entry name" value="P-loop containing nucleotide triphosphate hydrolases"/>
    <property type="match status" value="1"/>
</dbReference>
<dbReference type="AlphaFoldDB" id="G0HFX8"/>
<protein>
    <recommendedName>
        <fullName evidence="1">CobQ/CobB/MinD/ParA nucleotide binding domain-containing protein</fullName>
    </recommendedName>
</protein>
<dbReference type="GO" id="GO:0009898">
    <property type="term" value="C:cytoplasmic side of plasma membrane"/>
    <property type="evidence" value="ECO:0007669"/>
    <property type="project" value="TreeGrafter"/>
</dbReference>
<dbReference type="InterPro" id="IPR002586">
    <property type="entry name" value="CobQ/CobB/MinD/ParA_Nub-bd_dom"/>
</dbReference>
<name>G0HFX8_CORVD</name>
<dbReference type="Pfam" id="PF01656">
    <property type="entry name" value="CbiA"/>
    <property type="match status" value="1"/>
</dbReference>
<sequence>MGICASARVFRRRVISDEDAATVLTPAGQHRGTRVVDEVLQTPLRRCRPPRHHPVRMLQMAQSRPGQCVQPIRQTPGVRLRTERDDRGVPQILLRHPQSVDLHMCLRRRLRRRLPPQLPEPHRSRSLHHMQRGEVLPGDPPVQFRPLITHVSPAPRSPVSSPKCFSCQSLYGTVRRMTGGILNGNMSGNVSDALGSQALVGAVDAAPPDGWRRVLHRLSRGRVNPGESQRQVEARELQERIRTPLRGDYRIAVMSLKGGVGKTTTTVALGGIFASTRGDRVVAVDANPDLGTLARRVVDTDGAPTVRDLLAVPDASRYPQVKARMSQASSRLEVIGSDRDPAVSEAFSEDDYRRTVDILQHHYNIILTDCGTGLMHSAMTGVLDLAHTLVLVTSPALDGAQSAEATLDWLEAHGHGTLAANAVVVVSGAHPGQASVDPEVLATHFQSRTRAVCTVPFDRHLSEGAVVDMDRLQPATSAAYRELAAVVAEDFASWHRHAAV</sequence>
<dbReference type="InterPro" id="IPR050625">
    <property type="entry name" value="ParA/MinD_ATPase"/>
</dbReference>
<proteinExistence type="predicted"/>
<evidence type="ECO:0000259" key="1">
    <source>
        <dbReference type="Pfam" id="PF01656"/>
    </source>
</evidence>
<dbReference type="GO" id="GO:0005524">
    <property type="term" value="F:ATP binding"/>
    <property type="evidence" value="ECO:0007669"/>
    <property type="project" value="TreeGrafter"/>
</dbReference>
<organism evidence="2 3">
    <name type="scientific">Corynebacterium variabile (strain DSM 44702 / CIP 107183 / JCM 12073 / NCIMB 30131)</name>
    <name type="common">Corynebacterium mooreparkense</name>
    <dbReference type="NCBI Taxonomy" id="858619"/>
    <lineage>
        <taxon>Bacteria</taxon>
        <taxon>Bacillati</taxon>
        <taxon>Actinomycetota</taxon>
        <taxon>Actinomycetes</taxon>
        <taxon>Mycobacteriales</taxon>
        <taxon>Corynebacteriaceae</taxon>
        <taxon>Corynebacterium</taxon>
    </lineage>
</organism>
<evidence type="ECO:0000313" key="2">
    <source>
        <dbReference type="EMBL" id="AEK37620.1"/>
    </source>
</evidence>
<dbReference type="GO" id="GO:0005829">
    <property type="term" value="C:cytosol"/>
    <property type="evidence" value="ECO:0007669"/>
    <property type="project" value="TreeGrafter"/>
</dbReference>
<dbReference type="eggNOG" id="COG0455">
    <property type="taxonomic scope" value="Bacteria"/>
</dbReference>
<dbReference type="STRING" id="858619.CVAR_2273"/>
<accession>G0HFX8</accession>
<dbReference type="PANTHER" id="PTHR43384">
    <property type="entry name" value="SEPTUM SITE-DETERMINING PROTEIN MIND HOMOLOG, CHLOROPLASTIC-RELATED"/>
    <property type="match status" value="1"/>
</dbReference>
<dbReference type="GO" id="GO:0051782">
    <property type="term" value="P:negative regulation of cell division"/>
    <property type="evidence" value="ECO:0007669"/>
    <property type="project" value="TreeGrafter"/>
</dbReference>
<dbReference type="SUPFAM" id="SSF52540">
    <property type="entry name" value="P-loop containing nucleoside triphosphate hydrolases"/>
    <property type="match status" value="1"/>
</dbReference>
<dbReference type="GO" id="GO:0016887">
    <property type="term" value="F:ATP hydrolysis activity"/>
    <property type="evidence" value="ECO:0007669"/>
    <property type="project" value="TreeGrafter"/>
</dbReference>
<dbReference type="KEGG" id="cva:CVAR_2273"/>
<feature type="domain" description="CobQ/CobB/MinD/ParA nucleotide binding" evidence="1">
    <location>
        <begin position="251"/>
        <end position="342"/>
    </location>
</feature>
<dbReference type="InterPro" id="IPR027417">
    <property type="entry name" value="P-loop_NTPase"/>
</dbReference>
<reference evidence="2 3" key="1">
    <citation type="journal article" date="2011" name="BMC Genomics">
        <title>Complete genome sequence of Corynebacterium variabile DSM 44702 isolated from the surface of smear-ripened cheeses and insights into cheese ripening and flavor generation.</title>
        <authorList>
            <person name="Schroeder J."/>
            <person name="Maus I."/>
            <person name="Trost E."/>
            <person name="Tauch A."/>
        </authorList>
    </citation>
    <scope>NUCLEOTIDE SEQUENCE [LARGE SCALE GENOMIC DNA]</scope>
    <source>
        <strain evidence="3">DSM 44702 / JCM 12073 / NCIMB 30131</strain>
    </source>
</reference>
<dbReference type="Proteomes" id="UP000006659">
    <property type="component" value="Chromosome"/>
</dbReference>
<dbReference type="HOGENOM" id="CLU_544813_0_0_11"/>
<evidence type="ECO:0000313" key="3">
    <source>
        <dbReference type="Proteomes" id="UP000006659"/>
    </source>
</evidence>
<dbReference type="PANTHER" id="PTHR43384:SF14">
    <property type="entry name" value="ESX-1 SECRETION-ASSOCIATED PROTEIN ESPI"/>
    <property type="match status" value="1"/>
</dbReference>
<dbReference type="EMBL" id="CP002917">
    <property type="protein sequence ID" value="AEK37620.1"/>
    <property type="molecule type" value="Genomic_DNA"/>
</dbReference>